<dbReference type="GO" id="GO:0005886">
    <property type="term" value="C:plasma membrane"/>
    <property type="evidence" value="ECO:0007669"/>
    <property type="project" value="InterPro"/>
</dbReference>
<dbReference type="GeneID" id="25977735"/>
<dbReference type="FunCoup" id="F0XUE6">
    <property type="interactions" value="16"/>
</dbReference>
<feature type="transmembrane region" description="Helical" evidence="10">
    <location>
        <begin position="541"/>
        <end position="566"/>
    </location>
</feature>
<evidence type="ECO:0000256" key="7">
    <source>
        <dbReference type="ARBA" id="ARBA00022989"/>
    </source>
</evidence>
<feature type="transmembrane region" description="Helical" evidence="10">
    <location>
        <begin position="779"/>
        <end position="799"/>
    </location>
</feature>
<dbReference type="OrthoDB" id="9999863at2759"/>
<protein>
    <recommendedName>
        <fullName evidence="10">Potassium transport protein</fullName>
    </recommendedName>
</protein>
<evidence type="ECO:0000256" key="9">
    <source>
        <dbReference type="ARBA" id="ARBA00023136"/>
    </source>
</evidence>
<dbReference type="HOGENOM" id="CLU_005947_0_1_1"/>
<evidence type="ECO:0000256" key="2">
    <source>
        <dbReference type="ARBA" id="ARBA00009137"/>
    </source>
</evidence>
<dbReference type="RefSeq" id="XP_014168146.1">
    <property type="nucleotide sequence ID" value="XM_014312671.1"/>
</dbReference>
<evidence type="ECO:0000256" key="1">
    <source>
        <dbReference type="ARBA" id="ARBA00004141"/>
    </source>
</evidence>
<dbReference type="eggNOG" id="KOG1341">
    <property type="taxonomic scope" value="Eukaryota"/>
</dbReference>
<evidence type="ECO:0000256" key="10">
    <source>
        <dbReference type="PIRNR" id="PIRNR002450"/>
    </source>
</evidence>
<feature type="transmembrane region" description="Helical" evidence="10">
    <location>
        <begin position="26"/>
        <end position="48"/>
    </location>
</feature>
<dbReference type="InterPro" id="IPR051143">
    <property type="entry name" value="TrkH_K-transport"/>
</dbReference>
<dbReference type="PANTHER" id="PTHR31064">
    <property type="entry name" value="POTASSIUM TRANSPORT PROTEIN DDB_G0292412-RELATED"/>
    <property type="match status" value="1"/>
</dbReference>
<evidence type="ECO:0000313" key="12">
    <source>
        <dbReference type="EMBL" id="EFW98663.1"/>
    </source>
</evidence>
<feature type="region of interest" description="Disordered" evidence="11">
    <location>
        <begin position="859"/>
        <end position="930"/>
    </location>
</feature>
<keyword evidence="8 10" id="KW-0406">Ion transport</keyword>
<feature type="compositionally biased region" description="Basic and acidic residues" evidence="11">
    <location>
        <begin position="863"/>
        <end position="876"/>
    </location>
</feature>
<evidence type="ECO:0000256" key="4">
    <source>
        <dbReference type="ARBA" id="ARBA00022538"/>
    </source>
</evidence>
<feature type="transmembrane region" description="Helical" evidence="10">
    <location>
        <begin position="604"/>
        <end position="624"/>
    </location>
</feature>
<organism evidence="13">
    <name type="scientific">Grosmannia clavigera (strain kw1407 / UAMH 11150)</name>
    <name type="common">Blue stain fungus</name>
    <name type="synonym">Graphiocladiella clavigera</name>
    <dbReference type="NCBI Taxonomy" id="655863"/>
    <lineage>
        <taxon>Eukaryota</taxon>
        <taxon>Fungi</taxon>
        <taxon>Dikarya</taxon>
        <taxon>Ascomycota</taxon>
        <taxon>Pezizomycotina</taxon>
        <taxon>Sordariomycetes</taxon>
        <taxon>Sordariomycetidae</taxon>
        <taxon>Ophiostomatales</taxon>
        <taxon>Ophiostomataceae</taxon>
        <taxon>Leptographium</taxon>
    </lineage>
</organism>
<comment type="similarity">
    <text evidence="2 10">Belongs to the TrkH potassium transport family.</text>
</comment>
<name>F0XUE6_GROCL</name>
<evidence type="ECO:0000256" key="6">
    <source>
        <dbReference type="ARBA" id="ARBA00022958"/>
    </source>
</evidence>
<dbReference type="PIRSF" id="PIRSF002450">
    <property type="entry name" value="K+_transpter_TRK"/>
    <property type="match status" value="1"/>
</dbReference>
<keyword evidence="6 10" id="KW-0630">Potassium</keyword>
<feature type="transmembrane region" description="Helical" evidence="10">
    <location>
        <begin position="755"/>
        <end position="773"/>
    </location>
</feature>
<comment type="subcellular location">
    <subcellularLocation>
        <location evidence="1">Membrane</location>
        <topology evidence="1">Multi-pass membrane protein</topology>
    </subcellularLocation>
</comment>
<evidence type="ECO:0000256" key="8">
    <source>
        <dbReference type="ARBA" id="ARBA00023065"/>
    </source>
</evidence>
<dbReference type="Pfam" id="PF02386">
    <property type="entry name" value="TrkH"/>
    <property type="match status" value="1"/>
</dbReference>
<dbReference type="InterPro" id="IPR003445">
    <property type="entry name" value="Cat_transpt"/>
</dbReference>
<dbReference type="InterPro" id="IPR004773">
    <property type="entry name" value="K/Na_transp_Trk1/HKT1"/>
</dbReference>
<feature type="region of interest" description="Disordered" evidence="11">
    <location>
        <begin position="190"/>
        <end position="211"/>
    </location>
</feature>
<gene>
    <name evidence="12" type="ORF">CMQ_4515</name>
</gene>
<dbReference type="PANTHER" id="PTHR31064:SF30">
    <property type="entry name" value="HIGH-AFFINITY POTASSIUM TRANSPORT PROTEIN-RELATED"/>
    <property type="match status" value="1"/>
</dbReference>
<dbReference type="InterPro" id="IPR015958">
    <property type="entry name" value="Trk1_fungi"/>
</dbReference>
<dbReference type="GO" id="GO:0140107">
    <property type="term" value="F:high-affinity potassium ion transmembrane transporter activity"/>
    <property type="evidence" value="ECO:0007669"/>
    <property type="project" value="TreeGrafter"/>
</dbReference>
<feature type="transmembrane region" description="Helical" evidence="10">
    <location>
        <begin position="669"/>
        <end position="686"/>
    </location>
</feature>
<reference evidence="12 13" key="1">
    <citation type="journal article" date="2011" name="Proc. Natl. Acad. Sci. U.S.A.">
        <title>Genome and transcriptome analyses of the mountain pine beetle-fungal symbiont Grosmannia clavigera, a lodgepole pine pathogen.</title>
        <authorList>
            <person name="DiGuistini S."/>
            <person name="Wang Y."/>
            <person name="Liao N.Y."/>
            <person name="Taylor G."/>
            <person name="Tanguay P."/>
            <person name="Feau N."/>
            <person name="Henrissat B."/>
            <person name="Chan S.K."/>
            <person name="Hesse-Orce U."/>
            <person name="Alamouti S.M."/>
            <person name="Tsui C.K.M."/>
            <person name="Docking R.T."/>
            <person name="Levasseur A."/>
            <person name="Haridas S."/>
            <person name="Robertson G."/>
            <person name="Birol I."/>
            <person name="Holt R.A."/>
            <person name="Marra M.A."/>
            <person name="Hamelin R.C."/>
            <person name="Hirst M."/>
            <person name="Jones S.J.M."/>
            <person name="Bohlmann J."/>
            <person name="Breuil C."/>
        </authorList>
    </citation>
    <scope>NUCLEOTIDE SEQUENCE [LARGE SCALE GENOMIC DNA]</scope>
    <source>
        <strain evidence="13">kw1407 / UAMH 11150</strain>
    </source>
</reference>
<feature type="region of interest" description="Disordered" evidence="11">
    <location>
        <begin position="273"/>
        <end position="333"/>
    </location>
</feature>
<evidence type="ECO:0000313" key="13">
    <source>
        <dbReference type="Proteomes" id="UP000007796"/>
    </source>
</evidence>
<keyword evidence="3 10" id="KW-0813">Transport</keyword>
<dbReference type="AlphaFoldDB" id="F0XUE6"/>
<dbReference type="GO" id="GO:0030007">
    <property type="term" value="P:intracellular potassium ion homeostasis"/>
    <property type="evidence" value="ECO:0007669"/>
    <property type="project" value="UniProtKB-UniRule"/>
</dbReference>
<keyword evidence="13" id="KW-1185">Reference proteome</keyword>
<dbReference type="EMBL" id="GL630006">
    <property type="protein sequence ID" value="EFW98663.1"/>
    <property type="molecule type" value="Genomic_DNA"/>
</dbReference>
<dbReference type="NCBIfam" id="TIGR00934">
    <property type="entry name" value="2a38euk"/>
    <property type="match status" value="1"/>
</dbReference>
<sequence>MDSLRDIVLQELKSLRPSFLSKNPHFNFISVHYFWIVGLTVIGSILLYGPGRGKLKYIDALTFAAGGSTQAGLNTVDVNTLDTFQQVVLYVICSLANPITINSFVVFLRLYWFEKRFQHIVHDTRLRRGTISKSKAKAVDDLYLAERGVNGRHITVLHNDLNSRIANDGAFLSPVPSVNTEENAARLAENGGAEDDGNHPHHRPRSDDAHARMSITEQFELRRPEIKFATTVKRSDGLGDQDVKVSQRVSDEEHIAILERQRNLEDDEVLCIPGPRDAERGVLPSRVVRRNSNERDETNPHGGSATREHSPNSVRSSPLPETVVNPSVSTAGEDHATEVAVSDGTGGGHPIMKPAITIQEPEKPPLRDDFTEDARAFVNVFTSFRARVNPFVKKKKGAGKDKNHNAFPFRFTRRPTLHSLRQALTRDKDEDTAPYLSWQPTVGRNSAFIGMSDEQREELGGIEYRSLKTLALVLFVYFWGFWLLGTVCLIPWIMLSKRYGAVVDAADQGRVWWGFFTAQSSFMDLGFTLTPDSMNSFNTAVFPLLLMSFLIVIGNTGFPVMLRLMIWVGSILVPRGSGLYEELTFLLDHPRRCFTLLFPSGATWWLFWLLVILNGIDLLFYCVLDLGSGPIAEMSAGSRVLDGLFQAFSTRTAGFSCVNLATLHPAVQASYMIMMYISVFPIAISVRRTNVYEENSLGIYVESDELDESANGNDLEFVGAHLRRQLSFDLWFLSVGFFILTISEGTRLQKNDFSMFAILFEVISAYGTVGLSLGYPTVNASLCSQFSVIGKLVIIAMMIRGRHRGLPYGLDRAILLPSESLNQKEDALTDGRNAPCVMTAAGRRGSVTSMGTQAATLRVTTSNRDRGRSRSRDHGNGHIFAQFLHPGPPIKHGPVVRPHSRRSFSDSAMEESTAQTTGIEVPGQDGRAQP</sequence>
<evidence type="ECO:0000256" key="5">
    <source>
        <dbReference type="ARBA" id="ARBA00022692"/>
    </source>
</evidence>
<feature type="transmembrane region" description="Helical" evidence="10">
    <location>
        <begin position="726"/>
        <end position="743"/>
    </location>
</feature>
<keyword evidence="5 10" id="KW-0812">Transmembrane</keyword>
<dbReference type="InParanoid" id="F0XUE6"/>
<proteinExistence type="inferred from homology"/>
<dbReference type="STRING" id="655863.F0XUE6"/>
<accession>F0XUE6</accession>
<feature type="transmembrane region" description="Helical" evidence="10">
    <location>
        <begin position="87"/>
        <end position="112"/>
    </location>
</feature>
<dbReference type="GO" id="GO:1990573">
    <property type="term" value="P:potassium ion import across plasma membrane"/>
    <property type="evidence" value="ECO:0007669"/>
    <property type="project" value="TreeGrafter"/>
</dbReference>
<keyword evidence="4 10" id="KW-0633">Potassium transport</keyword>
<keyword evidence="9 10" id="KW-0472">Membrane</keyword>
<feature type="transmembrane region" description="Helical" evidence="10">
    <location>
        <begin position="470"/>
        <end position="492"/>
    </location>
</feature>
<dbReference type="Proteomes" id="UP000007796">
    <property type="component" value="Unassembled WGS sequence"/>
</dbReference>
<keyword evidence="7 10" id="KW-1133">Transmembrane helix</keyword>
<evidence type="ECO:0000256" key="3">
    <source>
        <dbReference type="ARBA" id="ARBA00022448"/>
    </source>
</evidence>
<evidence type="ECO:0000256" key="11">
    <source>
        <dbReference type="SAM" id="MobiDB-lite"/>
    </source>
</evidence>